<gene>
    <name evidence="2" type="ORF">BS47DRAFT_1345218</name>
</gene>
<evidence type="ECO:0000313" key="3">
    <source>
        <dbReference type="Proteomes" id="UP000886523"/>
    </source>
</evidence>
<evidence type="ECO:0000313" key="2">
    <source>
        <dbReference type="EMBL" id="KAF9512625.1"/>
    </source>
</evidence>
<keyword evidence="3" id="KW-1185">Reference proteome</keyword>
<accession>A0A9P6AWG2</accession>
<dbReference type="Proteomes" id="UP000886523">
    <property type="component" value="Unassembled WGS sequence"/>
</dbReference>
<protein>
    <submittedName>
        <fullName evidence="2">Uncharacterized protein</fullName>
    </submittedName>
</protein>
<reference evidence="2" key="1">
    <citation type="journal article" date="2020" name="Nat. Commun.">
        <title>Large-scale genome sequencing of mycorrhizal fungi provides insights into the early evolution of symbiotic traits.</title>
        <authorList>
            <person name="Miyauchi S."/>
            <person name="Kiss E."/>
            <person name="Kuo A."/>
            <person name="Drula E."/>
            <person name="Kohler A."/>
            <person name="Sanchez-Garcia M."/>
            <person name="Morin E."/>
            <person name="Andreopoulos B."/>
            <person name="Barry K.W."/>
            <person name="Bonito G."/>
            <person name="Buee M."/>
            <person name="Carver A."/>
            <person name="Chen C."/>
            <person name="Cichocki N."/>
            <person name="Clum A."/>
            <person name="Culley D."/>
            <person name="Crous P.W."/>
            <person name="Fauchery L."/>
            <person name="Girlanda M."/>
            <person name="Hayes R.D."/>
            <person name="Keri Z."/>
            <person name="LaButti K."/>
            <person name="Lipzen A."/>
            <person name="Lombard V."/>
            <person name="Magnuson J."/>
            <person name="Maillard F."/>
            <person name="Murat C."/>
            <person name="Nolan M."/>
            <person name="Ohm R.A."/>
            <person name="Pangilinan J."/>
            <person name="Pereira M.F."/>
            <person name="Perotto S."/>
            <person name="Peter M."/>
            <person name="Pfister S."/>
            <person name="Riley R."/>
            <person name="Sitrit Y."/>
            <person name="Stielow J.B."/>
            <person name="Szollosi G."/>
            <person name="Zifcakova L."/>
            <person name="Stursova M."/>
            <person name="Spatafora J.W."/>
            <person name="Tedersoo L."/>
            <person name="Vaario L.M."/>
            <person name="Yamada A."/>
            <person name="Yan M."/>
            <person name="Wang P."/>
            <person name="Xu J."/>
            <person name="Bruns T."/>
            <person name="Baldrian P."/>
            <person name="Vilgalys R."/>
            <person name="Dunand C."/>
            <person name="Henrissat B."/>
            <person name="Grigoriev I.V."/>
            <person name="Hibbett D."/>
            <person name="Nagy L.G."/>
            <person name="Martin F.M."/>
        </authorList>
    </citation>
    <scope>NUCLEOTIDE SEQUENCE</scope>
    <source>
        <strain evidence="2">UP504</strain>
    </source>
</reference>
<sequence length="50" mass="5855">MMKQGMTTKDLDYKSERINNPAADKPVGERIKKPNPHQNDIEWWSRAGRD</sequence>
<evidence type="ECO:0000256" key="1">
    <source>
        <dbReference type="SAM" id="MobiDB-lite"/>
    </source>
</evidence>
<comment type="caution">
    <text evidence="2">The sequence shown here is derived from an EMBL/GenBank/DDBJ whole genome shotgun (WGS) entry which is preliminary data.</text>
</comment>
<dbReference type="AlphaFoldDB" id="A0A9P6AWG2"/>
<dbReference type="EMBL" id="MU128984">
    <property type="protein sequence ID" value="KAF9512625.1"/>
    <property type="molecule type" value="Genomic_DNA"/>
</dbReference>
<feature type="region of interest" description="Disordered" evidence="1">
    <location>
        <begin position="1"/>
        <end position="50"/>
    </location>
</feature>
<name>A0A9P6AWG2_9AGAM</name>
<organism evidence="2 3">
    <name type="scientific">Hydnum rufescens UP504</name>
    <dbReference type="NCBI Taxonomy" id="1448309"/>
    <lineage>
        <taxon>Eukaryota</taxon>
        <taxon>Fungi</taxon>
        <taxon>Dikarya</taxon>
        <taxon>Basidiomycota</taxon>
        <taxon>Agaricomycotina</taxon>
        <taxon>Agaricomycetes</taxon>
        <taxon>Cantharellales</taxon>
        <taxon>Hydnaceae</taxon>
        <taxon>Hydnum</taxon>
    </lineage>
</organism>
<proteinExistence type="predicted"/>